<dbReference type="RefSeq" id="WP_238332316.1">
    <property type="nucleotide sequence ID" value="NZ_BAAAKA010000025.1"/>
</dbReference>
<accession>A0A542E7K3</accession>
<evidence type="ECO:0008006" key="4">
    <source>
        <dbReference type="Google" id="ProtNLM"/>
    </source>
</evidence>
<evidence type="ECO:0000313" key="3">
    <source>
        <dbReference type="Proteomes" id="UP000316298"/>
    </source>
</evidence>
<comment type="caution">
    <text evidence="2">The sequence shown here is derived from an EMBL/GenBank/DDBJ whole genome shotgun (WGS) entry which is preliminary data.</text>
</comment>
<dbReference type="EMBL" id="VFMM01000002">
    <property type="protein sequence ID" value="TQJ11305.1"/>
    <property type="molecule type" value="Genomic_DNA"/>
</dbReference>
<feature type="compositionally biased region" description="Basic and acidic residues" evidence="1">
    <location>
        <begin position="9"/>
        <end position="35"/>
    </location>
</feature>
<organism evidence="2 3">
    <name type="scientific">Kribbella jejuensis</name>
    <dbReference type="NCBI Taxonomy" id="236068"/>
    <lineage>
        <taxon>Bacteria</taxon>
        <taxon>Bacillati</taxon>
        <taxon>Actinomycetota</taxon>
        <taxon>Actinomycetes</taxon>
        <taxon>Propionibacteriales</taxon>
        <taxon>Kribbellaceae</taxon>
        <taxon>Kribbella</taxon>
    </lineage>
</organism>
<evidence type="ECO:0000256" key="1">
    <source>
        <dbReference type="SAM" id="MobiDB-lite"/>
    </source>
</evidence>
<proteinExistence type="predicted"/>
<dbReference type="Proteomes" id="UP000316298">
    <property type="component" value="Unassembled WGS sequence"/>
</dbReference>
<sequence>MAKKSLGGKVERQVGKLKDGLKDAAEKLTAEDPEPRTQGMAGHITGPNYKRAPSRTRDELYADAKRLDIKGRSKMTKAQLEKAIRRG</sequence>
<reference evidence="2 3" key="1">
    <citation type="submission" date="2019-06" db="EMBL/GenBank/DDBJ databases">
        <title>Sequencing the genomes of 1000 actinobacteria strains.</title>
        <authorList>
            <person name="Klenk H.-P."/>
        </authorList>
    </citation>
    <scope>NUCLEOTIDE SEQUENCE [LARGE SCALE GENOMIC DNA]</scope>
    <source>
        <strain evidence="2 3">DSM 17305</strain>
    </source>
</reference>
<feature type="region of interest" description="Disordered" evidence="1">
    <location>
        <begin position="1"/>
        <end position="57"/>
    </location>
</feature>
<evidence type="ECO:0000313" key="2">
    <source>
        <dbReference type="EMBL" id="TQJ11305.1"/>
    </source>
</evidence>
<name>A0A542E7K3_9ACTN</name>
<dbReference type="AlphaFoldDB" id="A0A542E7K3"/>
<keyword evidence="3" id="KW-1185">Reference proteome</keyword>
<protein>
    <recommendedName>
        <fullName evidence="4">Rho termination factor-like protein</fullName>
    </recommendedName>
</protein>
<gene>
    <name evidence="2" type="ORF">FB475_4216</name>
</gene>